<name>X1AAC3_9ZZZZ</name>
<organism evidence="1">
    <name type="scientific">marine sediment metagenome</name>
    <dbReference type="NCBI Taxonomy" id="412755"/>
    <lineage>
        <taxon>unclassified sequences</taxon>
        <taxon>metagenomes</taxon>
        <taxon>ecological metagenomes</taxon>
    </lineage>
</organism>
<accession>X1AAC3</accession>
<reference evidence="1" key="1">
    <citation type="journal article" date="2014" name="Front. Microbiol.">
        <title>High frequency of phylogenetically diverse reductive dehalogenase-homologous genes in deep subseafloor sedimentary metagenomes.</title>
        <authorList>
            <person name="Kawai M."/>
            <person name="Futagami T."/>
            <person name="Toyoda A."/>
            <person name="Takaki Y."/>
            <person name="Nishi S."/>
            <person name="Hori S."/>
            <person name="Arai W."/>
            <person name="Tsubouchi T."/>
            <person name="Morono Y."/>
            <person name="Uchiyama I."/>
            <person name="Ito T."/>
            <person name="Fujiyama A."/>
            <person name="Inagaki F."/>
            <person name="Takami H."/>
        </authorList>
    </citation>
    <scope>NUCLEOTIDE SEQUENCE</scope>
    <source>
        <strain evidence="1">Expedition CK06-06</strain>
    </source>
</reference>
<proteinExistence type="predicted"/>
<gene>
    <name evidence="1" type="ORF">S01H4_35436</name>
</gene>
<comment type="caution">
    <text evidence="1">The sequence shown here is derived from an EMBL/GenBank/DDBJ whole genome shotgun (WGS) entry which is preliminary data.</text>
</comment>
<dbReference type="AlphaFoldDB" id="X1AAC3"/>
<evidence type="ECO:0000313" key="1">
    <source>
        <dbReference type="EMBL" id="GAG78704.1"/>
    </source>
</evidence>
<dbReference type="EMBL" id="BART01018843">
    <property type="protein sequence ID" value="GAG78704.1"/>
    <property type="molecule type" value="Genomic_DNA"/>
</dbReference>
<sequence>MIVIFCDNIDDFVLFLEKRVLDEIFYEFKEITSDTLDSKINVEIILHFLAKIDNTMTLYETKQNLIKSPNSDIDKEVVNTLQKIFNKVDSSLSLIKGKIREIYLSYSS</sequence>
<protein>
    <submittedName>
        <fullName evidence="1">Uncharacterized protein</fullName>
    </submittedName>
</protein>